<evidence type="ECO:0000313" key="1">
    <source>
        <dbReference type="EMBL" id="VVE38639.1"/>
    </source>
</evidence>
<gene>
    <name evidence="1" type="ORF">PHO31112_04027</name>
</gene>
<proteinExistence type="predicted"/>
<sequence>MLPHVDDNALTIHEAPFGPIDHVHTDHGFLNGGGVPSGENGPIGFSMARVSGLCQTGDVPCNCNHNPSVM</sequence>
<dbReference type="Proteomes" id="UP000343317">
    <property type="component" value="Unassembled WGS sequence"/>
</dbReference>
<organism evidence="1 2">
    <name type="scientific">Pandoraea horticolens</name>
    <dbReference type="NCBI Taxonomy" id="2508298"/>
    <lineage>
        <taxon>Bacteria</taxon>
        <taxon>Pseudomonadati</taxon>
        <taxon>Pseudomonadota</taxon>
        <taxon>Betaproteobacteria</taxon>
        <taxon>Burkholderiales</taxon>
        <taxon>Burkholderiaceae</taxon>
        <taxon>Pandoraea</taxon>
    </lineage>
</organism>
<reference evidence="1 2" key="1">
    <citation type="submission" date="2019-08" db="EMBL/GenBank/DDBJ databases">
        <authorList>
            <person name="Peeters C."/>
        </authorList>
    </citation>
    <scope>NUCLEOTIDE SEQUENCE [LARGE SCALE GENOMIC DNA]</scope>
    <source>
        <strain evidence="1 2">LMG 31112</strain>
    </source>
</reference>
<dbReference type="AlphaFoldDB" id="A0A5E4XQG7"/>
<keyword evidence="2" id="KW-1185">Reference proteome</keyword>
<name>A0A5E4XQG7_9BURK</name>
<evidence type="ECO:0000313" key="2">
    <source>
        <dbReference type="Proteomes" id="UP000343317"/>
    </source>
</evidence>
<dbReference type="EMBL" id="CABPSM010000013">
    <property type="protein sequence ID" value="VVE38639.1"/>
    <property type="molecule type" value="Genomic_DNA"/>
</dbReference>
<accession>A0A5E4XQG7</accession>
<protein>
    <submittedName>
        <fullName evidence="1">Uncharacterized protein</fullName>
    </submittedName>
</protein>